<dbReference type="Pfam" id="PF14062">
    <property type="entry name" value="DUF4253"/>
    <property type="match status" value="1"/>
</dbReference>
<name>A0ABT2UTL9_9BACL</name>
<dbReference type="RefSeq" id="WP_262687860.1">
    <property type="nucleotide sequence ID" value="NZ_JAOQIO010000111.1"/>
</dbReference>
<accession>A0ABT2UTL9</accession>
<feature type="region of interest" description="Disordered" evidence="1">
    <location>
        <begin position="27"/>
        <end position="49"/>
    </location>
</feature>
<evidence type="ECO:0000256" key="1">
    <source>
        <dbReference type="SAM" id="MobiDB-lite"/>
    </source>
</evidence>
<keyword evidence="4" id="KW-1185">Reference proteome</keyword>
<protein>
    <submittedName>
        <fullName evidence="3">DUF4253 domain-containing protein</fullName>
    </submittedName>
</protein>
<feature type="compositionally biased region" description="Basic and acidic residues" evidence="1">
    <location>
        <begin position="27"/>
        <end position="36"/>
    </location>
</feature>
<feature type="domain" description="DUF4253" evidence="2">
    <location>
        <begin position="172"/>
        <end position="268"/>
    </location>
</feature>
<organism evidence="3 4">
    <name type="scientific">Paenibacillus baimaensis</name>
    <dbReference type="NCBI Taxonomy" id="2982185"/>
    <lineage>
        <taxon>Bacteria</taxon>
        <taxon>Bacillati</taxon>
        <taxon>Bacillota</taxon>
        <taxon>Bacilli</taxon>
        <taxon>Bacillales</taxon>
        <taxon>Paenibacillaceae</taxon>
        <taxon>Paenibacillus</taxon>
    </lineage>
</organism>
<dbReference type="EMBL" id="JAOQIO010000111">
    <property type="protein sequence ID" value="MCU6797034.1"/>
    <property type="molecule type" value="Genomic_DNA"/>
</dbReference>
<reference evidence="3 4" key="1">
    <citation type="submission" date="2022-09" db="EMBL/GenBank/DDBJ databases">
        <authorList>
            <person name="Han X.L."/>
            <person name="Wang Q."/>
            <person name="Lu T."/>
        </authorList>
    </citation>
    <scope>NUCLEOTIDE SEQUENCE [LARGE SCALE GENOMIC DNA]</scope>
    <source>
        <strain evidence="3 4">WQ 127069</strain>
    </source>
</reference>
<comment type="caution">
    <text evidence="3">The sequence shown here is derived from an EMBL/GenBank/DDBJ whole genome shotgun (WGS) entry which is preliminary data.</text>
</comment>
<gene>
    <name evidence="3" type="ORF">OB236_33385</name>
</gene>
<evidence type="ECO:0000313" key="4">
    <source>
        <dbReference type="Proteomes" id="UP001652445"/>
    </source>
</evidence>
<dbReference type="InterPro" id="IPR025349">
    <property type="entry name" value="DUF4253"/>
</dbReference>
<proteinExistence type="predicted"/>
<evidence type="ECO:0000259" key="2">
    <source>
        <dbReference type="Pfam" id="PF14062"/>
    </source>
</evidence>
<dbReference type="Proteomes" id="UP001652445">
    <property type="component" value="Unassembled WGS sequence"/>
</dbReference>
<sequence length="268" mass="30124">MEWIIFGALLGIIIIKWTNRRERKRKLAEEKERKAEPSTQEPYRWTPSDVEAAKTEDNQQNGIQLNKSEEVGLSRPINEEASDKLHTLDEAGLKLERLSGQKLLPYATIDFGRDQYPHSISVIAPDKAVALQWVDDIQRRLAPGLLCYAGTSQWLGDDPRTGTEVVIGLGETQLDIVRLAQTDACNYDLDNAALIAKLQELDSRYGISIKTASTDTVGFVITALPEDMSRLCSDLYAFCPDLIDQGVGSMEALEAFLFDNDYVELWWD</sequence>
<evidence type="ECO:0000313" key="3">
    <source>
        <dbReference type="EMBL" id="MCU6797034.1"/>
    </source>
</evidence>